<dbReference type="Pfam" id="PF10677">
    <property type="entry name" value="DUF2490"/>
    <property type="match status" value="1"/>
</dbReference>
<sequence>MRYAPTKNQKFMQTHINKFLIISVLALTISSKTYTQTSSQNNDIWLHYFGKNMLTKKLSFTLEGVARFANGFSEKQQYFIRPSIDYQLTKHLVGSLGYSHYATYVYGSPAINKTTIPENHIWLQAQFTHQFGDLKITNRLRDENRYVGIAVKEADGSYAIDRYAYRNRFRYMLLLNYPLIKDEKKATKLFGILGDEAFFNLGSIKSTPNADSDVGATFMNQNRIIAGFGYNINPHHQIQLSYIHQNVWNFTDTIEESNPTVRLSYYTNFSFAKK</sequence>
<dbReference type="Proteomes" id="UP000245489">
    <property type="component" value="Unassembled WGS sequence"/>
</dbReference>
<protein>
    <submittedName>
        <fullName evidence="1">Uncharacterized protein DUF2490</fullName>
    </submittedName>
</protein>
<dbReference type="InterPro" id="IPR019619">
    <property type="entry name" value="DUF2490"/>
</dbReference>
<organism evidence="1 2">
    <name type="scientific">Arcicella aurantiaca</name>
    <dbReference type="NCBI Taxonomy" id="591202"/>
    <lineage>
        <taxon>Bacteria</taxon>
        <taxon>Pseudomonadati</taxon>
        <taxon>Bacteroidota</taxon>
        <taxon>Cytophagia</taxon>
        <taxon>Cytophagales</taxon>
        <taxon>Flectobacillaceae</taxon>
        <taxon>Arcicella</taxon>
    </lineage>
</organism>
<evidence type="ECO:0000313" key="2">
    <source>
        <dbReference type="Proteomes" id="UP000245489"/>
    </source>
</evidence>
<proteinExistence type="predicted"/>
<dbReference type="EMBL" id="QGGO01000004">
    <property type="protein sequence ID" value="PWK28152.1"/>
    <property type="molecule type" value="Genomic_DNA"/>
</dbReference>
<dbReference type="AlphaFoldDB" id="A0A316EEQ1"/>
<evidence type="ECO:0000313" key="1">
    <source>
        <dbReference type="EMBL" id="PWK28152.1"/>
    </source>
</evidence>
<name>A0A316EEQ1_9BACT</name>
<accession>A0A316EEQ1</accession>
<gene>
    <name evidence="1" type="ORF">LV89_00930</name>
</gene>
<reference evidence="1 2" key="1">
    <citation type="submission" date="2018-05" db="EMBL/GenBank/DDBJ databases">
        <title>Genomic Encyclopedia of Archaeal and Bacterial Type Strains, Phase II (KMG-II): from individual species to whole genera.</title>
        <authorList>
            <person name="Goeker M."/>
        </authorList>
    </citation>
    <scope>NUCLEOTIDE SEQUENCE [LARGE SCALE GENOMIC DNA]</scope>
    <source>
        <strain evidence="1 2">DSM 22214</strain>
    </source>
</reference>
<comment type="caution">
    <text evidence="1">The sequence shown here is derived from an EMBL/GenBank/DDBJ whole genome shotgun (WGS) entry which is preliminary data.</text>
</comment>
<keyword evidence="2" id="KW-1185">Reference proteome</keyword>